<dbReference type="PANTHER" id="PTHR17985:SF8">
    <property type="entry name" value="TRANSPORT AND GOLGI ORGANIZATION PROTEIN 2 HOMOLOG"/>
    <property type="match status" value="1"/>
</dbReference>
<protein>
    <submittedName>
        <fullName evidence="1">Transport and Golgi organization 2</fullName>
    </submittedName>
</protein>
<accession>A0A2Z7C873</accession>
<dbReference type="Proteomes" id="UP000250235">
    <property type="component" value="Unassembled WGS sequence"/>
</dbReference>
<dbReference type="Pfam" id="PF05742">
    <property type="entry name" value="TANGO2"/>
    <property type="match status" value="1"/>
</dbReference>
<evidence type="ECO:0000313" key="1">
    <source>
        <dbReference type="EMBL" id="KZV40850.1"/>
    </source>
</evidence>
<proteinExistence type="predicted"/>
<organism evidence="1 2">
    <name type="scientific">Dorcoceras hygrometricum</name>
    <dbReference type="NCBI Taxonomy" id="472368"/>
    <lineage>
        <taxon>Eukaryota</taxon>
        <taxon>Viridiplantae</taxon>
        <taxon>Streptophyta</taxon>
        <taxon>Embryophyta</taxon>
        <taxon>Tracheophyta</taxon>
        <taxon>Spermatophyta</taxon>
        <taxon>Magnoliopsida</taxon>
        <taxon>eudicotyledons</taxon>
        <taxon>Gunneridae</taxon>
        <taxon>Pentapetalae</taxon>
        <taxon>asterids</taxon>
        <taxon>lamiids</taxon>
        <taxon>Lamiales</taxon>
        <taxon>Gesneriaceae</taxon>
        <taxon>Didymocarpoideae</taxon>
        <taxon>Trichosporeae</taxon>
        <taxon>Loxocarpinae</taxon>
        <taxon>Dorcoceras</taxon>
    </lineage>
</organism>
<reference evidence="1 2" key="1">
    <citation type="journal article" date="2015" name="Proc. Natl. Acad. Sci. U.S.A.">
        <title>The resurrection genome of Boea hygrometrica: A blueprint for survival of dehydration.</title>
        <authorList>
            <person name="Xiao L."/>
            <person name="Yang G."/>
            <person name="Zhang L."/>
            <person name="Yang X."/>
            <person name="Zhao S."/>
            <person name="Ji Z."/>
            <person name="Zhou Q."/>
            <person name="Hu M."/>
            <person name="Wang Y."/>
            <person name="Chen M."/>
            <person name="Xu Y."/>
            <person name="Jin H."/>
            <person name="Xiao X."/>
            <person name="Hu G."/>
            <person name="Bao F."/>
            <person name="Hu Y."/>
            <person name="Wan P."/>
            <person name="Li L."/>
            <person name="Deng X."/>
            <person name="Kuang T."/>
            <person name="Xiang C."/>
            <person name="Zhu J.K."/>
            <person name="Oliver M.J."/>
            <person name="He Y."/>
        </authorList>
    </citation>
    <scope>NUCLEOTIDE SEQUENCE [LARGE SCALE GENOMIC DNA]</scope>
    <source>
        <strain evidence="2">cv. XS01</strain>
    </source>
</reference>
<dbReference type="InterPro" id="IPR008551">
    <property type="entry name" value="TANGO2"/>
</dbReference>
<keyword evidence="2" id="KW-1185">Reference proteome</keyword>
<name>A0A2Z7C873_9LAMI</name>
<dbReference type="OrthoDB" id="191601at2759"/>
<dbReference type="PANTHER" id="PTHR17985">
    <property type="entry name" value="SER/THR-RICH PROTEIN T10 IN DGCR REGION"/>
    <property type="match status" value="1"/>
</dbReference>
<gene>
    <name evidence="1" type="ORF">F511_29202</name>
</gene>
<evidence type="ECO:0000313" key="2">
    <source>
        <dbReference type="Proteomes" id="UP000250235"/>
    </source>
</evidence>
<dbReference type="AlphaFoldDB" id="A0A2Z7C873"/>
<dbReference type="EMBL" id="KQ999857">
    <property type="protein sequence ID" value="KZV40850.1"/>
    <property type="molecule type" value="Genomic_DNA"/>
</dbReference>
<sequence length="292" mass="33372">MCIALFMWQAHPLYPFLLLLNRDEYHNRPTTPVGWWECGQILGGKDEVAGGTWLACSRQGRVAFLTNVLELHTLPEAKTRGHLPLRFLQSKKSPEAFAEELVEEANQYNGFNLILADLCSKTMIYVSNRPKGEPILIQQVFPGIHVLSNSNLSSPWPKKPTIHSSKLISHLVFITSPQARRLEQRFKSHIDLFRESEIPVADIVKKLMNDTMKADESKLPHICSLEWELNLSSIFVEIDTPLGKYGTRSTAALTVKANGEASFYEIFLERNIWKEHTFNYFIENFVIQSVET</sequence>